<keyword evidence="2" id="KW-0878">Amphibian defense peptide</keyword>
<evidence type="ECO:0000256" key="7">
    <source>
        <dbReference type="SAM" id="SignalP"/>
    </source>
</evidence>
<organism evidence="10">
    <name type="scientific">Pelophylax fukienensis</name>
    <name type="common">Fukien gold-striped pond frog</name>
    <name type="synonym">Rana fukienensis</name>
    <dbReference type="NCBI Taxonomy" id="88448"/>
    <lineage>
        <taxon>Eukaryota</taxon>
        <taxon>Metazoa</taxon>
        <taxon>Chordata</taxon>
        <taxon>Craniata</taxon>
        <taxon>Vertebrata</taxon>
        <taxon>Euteleostomi</taxon>
        <taxon>Amphibia</taxon>
        <taxon>Batrachia</taxon>
        <taxon>Anura</taxon>
        <taxon>Neobatrachia</taxon>
        <taxon>Ranoidea</taxon>
        <taxon>Ranidae</taxon>
        <taxon>Pelophylax</taxon>
    </lineage>
</organism>
<dbReference type="Pfam" id="PF03032">
    <property type="entry name" value="FSAP_sig_propep"/>
    <property type="match status" value="1"/>
</dbReference>
<dbReference type="GO" id="GO:0006952">
    <property type="term" value="P:defense response"/>
    <property type="evidence" value="ECO:0007669"/>
    <property type="project" value="UniProtKB-KW"/>
</dbReference>
<proteinExistence type="evidence at transcript level"/>
<evidence type="ECO:0000313" key="10">
    <source>
        <dbReference type="EMBL" id="CAI91308.1"/>
    </source>
</evidence>
<reference evidence="10" key="1">
    <citation type="journal article" date="2006" name="Genomics">
        <title>Cloning from tissue surrogates: antimicrobial peptide (esculentin) cDNAs from the defensive skin secretions of Chinese ranid frogs.</title>
        <authorList>
            <person name="Chen T."/>
            <person name="Zhou M."/>
            <person name="Chen W."/>
            <person name="Lorimer J."/>
            <person name="Rao P."/>
            <person name="Walker B."/>
            <person name="Shaw C."/>
        </authorList>
    </citation>
    <scope>NUCLEOTIDE SEQUENCE</scope>
    <source>
        <tissue evidence="10">Skin</tissue>
    </source>
</reference>
<dbReference type="Pfam" id="PF08023">
    <property type="entry name" value="Antimicrobial_2"/>
    <property type="match status" value="1"/>
</dbReference>
<evidence type="ECO:0000256" key="4">
    <source>
        <dbReference type="ARBA" id="ARBA00022529"/>
    </source>
</evidence>
<evidence type="ECO:0000256" key="6">
    <source>
        <dbReference type="ARBA" id="ARBA00023157"/>
    </source>
</evidence>
<dbReference type="GO" id="GO:0005576">
    <property type="term" value="C:extracellular region"/>
    <property type="evidence" value="ECO:0007669"/>
    <property type="project" value="UniProtKB-SubCell"/>
</dbReference>
<feature type="signal peptide" evidence="7">
    <location>
        <begin position="1"/>
        <end position="22"/>
    </location>
</feature>
<keyword evidence="4" id="KW-0929">Antimicrobial</keyword>
<dbReference type="InterPro" id="IPR012521">
    <property type="entry name" value="Antimicrobial_frog_2"/>
</dbReference>
<keyword evidence="5 7" id="KW-0732">Signal</keyword>
<evidence type="ECO:0000256" key="1">
    <source>
        <dbReference type="ARBA" id="ARBA00004613"/>
    </source>
</evidence>
<name>Q1MU22_PELFU</name>
<dbReference type="EMBL" id="AJ968398">
    <property type="protein sequence ID" value="CAI91308.1"/>
    <property type="molecule type" value="mRNA"/>
</dbReference>
<evidence type="ECO:0000259" key="8">
    <source>
        <dbReference type="Pfam" id="PF03032"/>
    </source>
</evidence>
<dbReference type="AlphaFoldDB" id="Q1MU22"/>
<sequence>MFTLKKSLLLLFFIGTISLSLCEEERNADEEEGGEVQEEEVKRGIFSLIKGAAKVVAKGLGKEVGKFGLDLMACKVTNQC</sequence>
<evidence type="ECO:0000256" key="5">
    <source>
        <dbReference type="ARBA" id="ARBA00022729"/>
    </source>
</evidence>
<keyword evidence="3" id="KW-0964">Secreted</keyword>
<keyword evidence="6" id="KW-1015">Disulfide bond</keyword>
<feature type="chain" id="PRO_5004194263" evidence="7">
    <location>
        <begin position="23"/>
        <end position="80"/>
    </location>
</feature>
<protein>
    <submittedName>
        <fullName evidence="10">Esculentin-2P protein</fullName>
    </submittedName>
</protein>
<feature type="domain" description="Frog antimicrobial peptide propeptide" evidence="8">
    <location>
        <begin position="2"/>
        <end position="41"/>
    </location>
</feature>
<accession>Q1MU22</accession>
<feature type="domain" description="Frog antimicrobial peptide brevinin-2/esculentin type" evidence="9">
    <location>
        <begin position="44"/>
        <end position="80"/>
    </location>
</feature>
<evidence type="ECO:0000259" key="9">
    <source>
        <dbReference type="Pfam" id="PF08023"/>
    </source>
</evidence>
<dbReference type="InterPro" id="IPR004275">
    <property type="entry name" value="Frog_antimicrobial_propeptide"/>
</dbReference>
<comment type="subcellular location">
    <subcellularLocation>
        <location evidence="1">Secreted</location>
    </subcellularLocation>
</comment>
<evidence type="ECO:0000256" key="2">
    <source>
        <dbReference type="ARBA" id="ARBA00022446"/>
    </source>
</evidence>
<evidence type="ECO:0000256" key="3">
    <source>
        <dbReference type="ARBA" id="ARBA00022525"/>
    </source>
</evidence>